<dbReference type="PANTHER" id="PTHR16156:SF10">
    <property type="entry name" value="AFTIPHILIN-RELATED"/>
    <property type="match status" value="1"/>
</dbReference>
<sequence length="157" mass="16788">MYAAGLGMLEPTKEPVKPVSAAEMITSIGQGATSFLCYQCLTPPLLFQQEALPPIQFDWSSSGLTNPLDGVDPELFELTTSKLDPGGSSSRVADAFARLMSTVEKTSTSTRKPKKDENLSEEAAKVIAALPDLSFMNAKVLMFPATLMPLCSQATPD</sequence>
<dbReference type="Ensembl" id="ENSOMET00000003328.1">
    <property type="protein sequence ID" value="ENSOMEP00000007906.1"/>
    <property type="gene ID" value="ENSOMEG00000009057.1"/>
</dbReference>
<evidence type="ECO:0008006" key="3">
    <source>
        <dbReference type="Google" id="ProtNLM"/>
    </source>
</evidence>
<keyword evidence="2" id="KW-1185">Reference proteome</keyword>
<reference evidence="1" key="1">
    <citation type="submission" date="2025-08" db="UniProtKB">
        <authorList>
            <consortium name="Ensembl"/>
        </authorList>
    </citation>
    <scope>IDENTIFICATION</scope>
</reference>
<dbReference type="GeneTree" id="ENSGT00940000154186"/>
<dbReference type="AlphaFoldDB" id="A0A3B3BQL7"/>
<organism evidence="1 2">
    <name type="scientific">Oryzias melastigma</name>
    <name type="common">Marine medaka</name>
    <dbReference type="NCBI Taxonomy" id="30732"/>
    <lineage>
        <taxon>Eukaryota</taxon>
        <taxon>Metazoa</taxon>
        <taxon>Chordata</taxon>
        <taxon>Craniata</taxon>
        <taxon>Vertebrata</taxon>
        <taxon>Euteleostomi</taxon>
        <taxon>Actinopterygii</taxon>
        <taxon>Neopterygii</taxon>
        <taxon>Teleostei</taxon>
        <taxon>Neoteleostei</taxon>
        <taxon>Acanthomorphata</taxon>
        <taxon>Ovalentaria</taxon>
        <taxon>Atherinomorphae</taxon>
        <taxon>Beloniformes</taxon>
        <taxon>Adrianichthyidae</taxon>
        <taxon>Oryziinae</taxon>
        <taxon>Oryzias</taxon>
    </lineage>
</organism>
<dbReference type="InterPro" id="IPR046359">
    <property type="entry name" value="Aftin-like"/>
</dbReference>
<dbReference type="GO" id="GO:0030276">
    <property type="term" value="F:clathrin binding"/>
    <property type="evidence" value="ECO:0007669"/>
    <property type="project" value="InterPro"/>
</dbReference>
<evidence type="ECO:0000313" key="2">
    <source>
        <dbReference type="Proteomes" id="UP000261560"/>
    </source>
</evidence>
<name>A0A3B3BQL7_ORYME</name>
<protein>
    <recommendedName>
        <fullName evidence="3">Aftiphilin clathrin-binding box domain-containing protein</fullName>
    </recommendedName>
</protein>
<dbReference type="GO" id="GO:0032588">
    <property type="term" value="C:trans-Golgi network membrane"/>
    <property type="evidence" value="ECO:0007669"/>
    <property type="project" value="InterPro"/>
</dbReference>
<dbReference type="Proteomes" id="UP000261560">
    <property type="component" value="Unplaced"/>
</dbReference>
<reference evidence="1" key="2">
    <citation type="submission" date="2025-09" db="UniProtKB">
        <authorList>
            <consortium name="Ensembl"/>
        </authorList>
    </citation>
    <scope>IDENTIFICATION</scope>
</reference>
<proteinExistence type="predicted"/>
<evidence type="ECO:0000313" key="1">
    <source>
        <dbReference type="Ensembl" id="ENSOMEP00000007906.1"/>
    </source>
</evidence>
<dbReference type="GO" id="GO:0030121">
    <property type="term" value="C:AP-1 adaptor complex"/>
    <property type="evidence" value="ECO:0007669"/>
    <property type="project" value="TreeGrafter"/>
</dbReference>
<dbReference type="STRING" id="30732.ENSOMEP00000007906"/>
<dbReference type="PaxDb" id="30732-ENSOMEP00000007906"/>
<dbReference type="OMA" id="KVEICTS"/>
<accession>A0A3B3BQL7</accession>
<dbReference type="PANTHER" id="PTHR16156">
    <property type="entry name" value="AFTIPHILIN A-RELATED"/>
    <property type="match status" value="1"/>
</dbReference>